<sequence>MLDTKQQIFKSISESISPFGKKEYMKSIDLSNKLRDLKEKLMKKNESIITKKRQKLDKKKVQLNKIIYTKDSIDKTNPTDHPTNKDKISRFTRNMITYIDDTDKYNLVKKATGQLAYEGYQIFNHLKDLNVCYNHKTKIKVNETDGYISVPFFILYDSYEDSTNSEGRFLSSLTESDYITTYIRMPCIKQYKEVNNMINALHGNSSDFKLLIGDLGDKIQEITDILIPNFILRISMTDYSVHDTVIKKLYKLLRIVNNIVNFSDKARQKHIILSISAFKKIFLEIYQIINDNKENVITNNLDFDRILNKNGNIYTNSLLKIIYKLDFTPDINDLAALKKQLCKKLVGKKLPPSTEFTEIIRSKNISDKIFDDIISHHTVKYYRKKGARGIYMIHKGVEVDVSQKYREQDTLEKCSNLGINPIYCDHIISDLTTGELSSKIKQLLINPDYLVSSYINVETLLPDLALEYLKFWGFKIIKLDNSELNIIEPIYMWDERSITEQFTPENKEFIKENIWYHFSEIIKLVNSNPGILNDEYYKQVKYDEILEKQQNINLRLKLLDIVEDVKSTIDTSGLFKNINIYLTDNINKKLKELGFATILKNLEREFQNQIKTCLENNSTTLIPVSINYIGMPDGHTNMLSIHNNFVELVEPHGINIAISKRYNQIYNYLATFIDKRKIKRIDTTFIKSGLATSNLSPQSYEPLCTAHSYFYALLRVLYPSLPFHEIYTMTFSKFPTNIDNFISSRDKEKVGISTLDLPSEENFYDRQYVMFDNLEQDRIIRRLHNFILFNKDVNDSINSGKGLPFVDT</sequence>
<reference evidence="2" key="1">
    <citation type="journal article" date="2020" name="Nature">
        <title>Giant virus diversity and host interactions through global metagenomics.</title>
        <authorList>
            <person name="Schulz F."/>
            <person name="Roux S."/>
            <person name="Paez-Espino D."/>
            <person name="Jungbluth S."/>
            <person name="Walsh D.A."/>
            <person name="Denef V.J."/>
            <person name="McMahon K.D."/>
            <person name="Konstantinidis K.T."/>
            <person name="Eloe-Fadrosh E.A."/>
            <person name="Kyrpides N.C."/>
            <person name="Woyke T."/>
        </authorList>
    </citation>
    <scope>NUCLEOTIDE SEQUENCE</scope>
    <source>
        <strain evidence="2">GVMAG-M-3300024302-11</strain>
    </source>
</reference>
<accession>A0A6C0ITX3</accession>
<evidence type="ECO:0000313" key="2">
    <source>
        <dbReference type="EMBL" id="QHT96658.1"/>
    </source>
</evidence>
<proteinExistence type="predicted"/>
<dbReference type="EMBL" id="MN740262">
    <property type="protein sequence ID" value="QHT96658.1"/>
    <property type="molecule type" value="Genomic_DNA"/>
</dbReference>
<feature type="coiled-coil region" evidence="1">
    <location>
        <begin position="27"/>
        <end position="54"/>
    </location>
</feature>
<evidence type="ECO:0000256" key="1">
    <source>
        <dbReference type="SAM" id="Coils"/>
    </source>
</evidence>
<protein>
    <submittedName>
        <fullName evidence="2">Uncharacterized protein</fullName>
    </submittedName>
</protein>
<dbReference type="AlphaFoldDB" id="A0A6C0ITX3"/>
<keyword evidence="1" id="KW-0175">Coiled coil</keyword>
<organism evidence="2">
    <name type="scientific">viral metagenome</name>
    <dbReference type="NCBI Taxonomy" id="1070528"/>
    <lineage>
        <taxon>unclassified sequences</taxon>
        <taxon>metagenomes</taxon>
        <taxon>organismal metagenomes</taxon>
    </lineage>
</organism>
<name>A0A6C0ITX3_9ZZZZ</name>